<feature type="transmembrane region" description="Helical" evidence="2">
    <location>
        <begin position="113"/>
        <end position="131"/>
    </location>
</feature>
<dbReference type="RefSeq" id="WP_075845081.1">
    <property type="nucleotide sequence ID" value="NZ_CP015961.1"/>
</dbReference>
<proteinExistence type="predicted"/>
<name>A0A173LQG2_9ACTN</name>
<keyword evidence="2" id="KW-0472">Membrane</keyword>
<dbReference type="STRING" id="499555.BJL86_3062"/>
<accession>A0A173LQG2</accession>
<dbReference type="GO" id="GO:0009103">
    <property type="term" value="P:lipopolysaccharide biosynthetic process"/>
    <property type="evidence" value="ECO:0007669"/>
    <property type="project" value="TreeGrafter"/>
</dbReference>
<feature type="compositionally biased region" description="Low complexity" evidence="1">
    <location>
        <begin position="400"/>
        <end position="419"/>
    </location>
</feature>
<dbReference type="InterPro" id="IPR002656">
    <property type="entry name" value="Acyl_transf_3_dom"/>
</dbReference>
<dbReference type="KEGG" id="dtm:BJL86_3062"/>
<feature type="transmembrane region" description="Helical" evidence="2">
    <location>
        <begin position="36"/>
        <end position="54"/>
    </location>
</feature>
<feature type="transmembrane region" description="Helical" evidence="2">
    <location>
        <begin position="304"/>
        <end position="324"/>
    </location>
</feature>
<organism evidence="4 5">
    <name type="scientific">Dietzia timorensis</name>
    <dbReference type="NCBI Taxonomy" id="499555"/>
    <lineage>
        <taxon>Bacteria</taxon>
        <taxon>Bacillati</taxon>
        <taxon>Actinomycetota</taxon>
        <taxon>Actinomycetes</taxon>
        <taxon>Mycobacteriales</taxon>
        <taxon>Dietziaceae</taxon>
        <taxon>Dietzia</taxon>
    </lineage>
</organism>
<dbReference type="Proteomes" id="UP000186104">
    <property type="component" value="Chromosome"/>
</dbReference>
<evidence type="ECO:0000313" key="4">
    <source>
        <dbReference type="EMBL" id="ANI93821.1"/>
    </source>
</evidence>
<feature type="transmembrane region" description="Helical" evidence="2">
    <location>
        <begin position="194"/>
        <end position="212"/>
    </location>
</feature>
<dbReference type="AlphaFoldDB" id="A0A173LQG2"/>
<evidence type="ECO:0000313" key="5">
    <source>
        <dbReference type="Proteomes" id="UP000186104"/>
    </source>
</evidence>
<dbReference type="GO" id="GO:0016747">
    <property type="term" value="F:acyltransferase activity, transferring groups other than amino-acyl groups"/>
    <property type="evidence" value="ECO:0007669"/>
    <property type="project" value="InterPro"/>
</dbReference>
<protein>
    <submittedName>
        <fullName evidence="4">Putative peptidoglycan O-acetyltransferase YrhL</fullName>
    </submittedName>
</protein>
<dbReference type="GO" id="GO:0016020">
    <property type="term" value="C:membrane"/>
    <property type="evidence" value="ECO:0007669"/>
    <property type="project" value="TreeGrafter"/>
</dbReference>
<evidence type="ECO:0000259" key="3">
    <source>
        <dbReference type="Pfam" id="PF01757"/>
    </source>
</evidence>
<gene>
    <name evidence="4" type="ORF">BJL86_3062</name>
</gene>
<keyword evidence="2" id="KW-1133">Transmembrane helix</keyword>
<dbReference type="OrthoDB" id="5242306at2"/>
<dbReference type="EMBL" id="CP015961">
    <property type="protein sequence ID" value="ANI93821.1"/>
    <property type="molecule type" value="Genomic_DNA"/>
</dbReference>
<feature type="transmembrane region" description="Helical" evidence="2">
    <location>
        <begin position="232"/>
        <end position="257"/>
    </location>
</feature>
<keyword evidence="5" id="KW-1185">Reference proteome</keyword>
<reference evidence="4 5" key="1">
    <citation type="submission" date="2016-06" db="EMBL/GenBank/DDBJ databases">
        <title>Complete genome sequence of a saline-alkali tolerant type strain Dietzia timorensis ID05-A0528T.</title>
        <authorList>
            <person name="Wu X."/>
        </authorList>
    </citation>
    <scope>NUCLEOTIDE SEQUENCE [LARGE SCALE GENOMIC DNA]</scope>
    <source>
        <strain evidence="4 5">ID05-A0528</strain>
    </source>
</reference>
<dbReference type="PANTHER" id="PTHR23028">
    <property type="entry name" value="ACETYLTRANSFERASE"/>
    <property type="match status" value="1"/>
</dbReference>
<feature type="domain" description="Acyltransferase 3" evidence="3">
    <location>
        <begin position="31"/>
        <end position="382"/>
    </location>
</feature>
<dbReference type="InterPro" id="IPR050879">
    <property type="entry name" value="Acyltransferase_3"/>
</dbReference>
<evidence type="ECO:0000256" key="1">
    <source>
        <dbReference type="SAM" id="MobiDB-lite"/>
    </source>
</evidence>
<keyword evidence="4" id="KW-0808">Transferase</keyword>
<evidence type="ECO:0000256" key="2">
    <source>
        <dbReference type="SAM" id="Phobius"/>
    </source>
</evidence>
<dbReference type="PANTHER" id="PTHR23028:SF53">
    <property type="entry name" value="ACYL_TRANSF_3 DOMAIN-CONTAINING PROTEIN"/>
    <property type="match status" value="1"/>
</dbReference>
<feature type="transmembrane region" description="Helical" evidence="2">
    <location>
        <begin position="171"/>
        <end position="187"/>
    </location>
</feature>
<feature type="transmembrane region" description="Helical" evidence="2">
    <location>
        <begin position="366"/>
        <end position="386"/>
    </location>
</feature>
<dbReference type="Pfam" id="PF01757">
    <property type="entry name" value="Acyl_transf_3"/>
    <property type="match status" value="1"/>
</dbReference>
<keyword evidence="2" id="KW-0812">Transmembrane</keyword>
<sequence length="419" mass="44764">MNTPAQHETPPAPPATAAAPLRTAKGFIPPLEGMRALAAFGVLTTHVAFLTATSTGSPLARVWGRFDLWVAVFFALSGFLLWRRHANTAHDGGESSRPGRPQRPVREYYRSRLVRIMPAYLVVVLVAMLALPENVGIGIGEWVANLALVQVLVPGALVAGLTHAWSLSVEAAFYVVLPLLWLALAPLRGDRAKWRVPLILGIAAVSLAWAYVPWEAAGLPAGINPHTLPAAFASWFAVGILLAEFTAAPPRALLALYRAPWSKWAWWAAAALIFLTTTSTRLYTEGFVQASPAEFAGRTGSGALIAWCLLSPIVLAGPAARFRFLGSRPMLALGRWSYGIFLWHMVVLQLLFGVLGVPMFGGHMPIMWIATAAVTIVVSAASYAWIEEPARRAAGQAPLRPVVPASAPGSASGSGARRG</sequence>
<feature type="transmembrane region" description="Helical" evidence="2">
    <location>
        <begin position="336"/>
        <end position="360"/>
    </location>
</feature>
<feature type="region of interest" description="Disordered" evidence="1">
    <location>
        <begin position="394"/>
        <end position="419"/>
    </location>
</feature>
<feature type="transmembrane region" description="Helical" evidence="2">
    <location>
        <begin position="66"/>
        <end position="82"/>
    </location>
</feature>
<feature type="transmembrane region" description="Helical" evidence="2">
    <location>
        <begin position="264"/>
        <end position="284"/>
    </location>
</feature>